<keyword evidence="4 8" id="KW-0067">ATP-binding</keyword>
<dbReference type="InterPro" id="IPR017871">
    <property type="entry name" value="ABC_transporter-like_CS"/>
</dbReference>
<evidence type="ECO:0000313" key="9">
    <source>
        <dbReference type="Proteomes" id="UP000002785"/>
    </source>
</evidence>
<feature type="domain" description="ABC transporter" evidence="7">
    <location>
        <begin position="119"/>
        <end position="331"/>
    </location>
</feature>
<dbReference type="InterPro" id="IPR003593">
    <property type="entry name" value="AAA+_ATPase"/>
</dbReference>
<dbReference type="InterPro" id="IPR052156">
    <property type="entry name" value="BCAA_Transport_ATP-bd_LivF"/>
</dbReference>
<feature type="compositionally biased region" description="Basic residues" evidence="6">
    <location>
        <begin position="62"/>
        <end position="96"/>
    </location>
</feature>
<keyword evidence="3" id="KW-0547">Nucleotide-binding</keyword>
<reference evidence="8" key="1">
    <citation type="submission" date="2009-10" db="EMBL/GenBank/DDBJ databases">
        <title>The genome sequence of Streptomyces sviceus strain ATCC 29083.</title>
        <authorList>
            <consortium name="The Broad Institute Genome Sequencing Platform"/>
            <consortium name="Broad Institute Microbial Sequencing Center"/>
            <person name="Fischbach M."/>
            <person name="Godfrey P."/>
            <person name="Ward D."/>
            <person name="Young S."/>
            <person name="Zeng Q."/>
            <person name="Koehrsen M."/>
            <person name="Alvarado L."/>
            <person name="Berlin A.M."/>
            <person name="Bochicchio J."/>
            <person name="Borenstein D."/>
            <person name="Chapman S.B."/>
            <person name="Chen Z."/>
            <person name="Engels R."/>
            <person name="Freedman E."/>
            <person name="Gellesch M."/>
            <person name="Goldberg J."/>
            <person name="Griggs A."/>
            <person name="Gujja S."/>
            <person name="Heilman E.R."/>
            <person name="Heiman D.I."/>
            <person name="Hepburn T.A."/>
            <person name="Howarth C."/>
            <person name="Jen D."/>
            <person name="Larson L."/>
            <person name="Lewis B."/>
            <person name="Mehta T."/>
            <person name="Park D."/>
            <person name="Pearson M."/>
            <person name="Richards J."/>
            <person name="Roberts A."/>
            <person name="Saif S."/>
            <person name="Shea T.D."/>
            <person name="Shenoy N."/>
            <person name="Sisk P."/>
            <person name="Stolte C."/>
            <person name="Sykes S.N."/>
            <person name="Thomson T."/>
            <person name="Walk T."/>
            <person name="White J."/>
            <person name="Yandava C."/>
            <person name="Straight P."/>
            <person name="Clardy J."/>
            <person name="Hung D."/>
            <person name="Kolter R."/>
            <person name="Mekalanos J."/>
            <person name="Walker S."/>
            <person name="Walsh C.T."/>
            <person name="Wieland-Brown L.C."/>
            <person name="Haas B."/>
            <person name="Nusbaum C."/>
            <person name="Birren B."/>
        </authorList>
    </citation>
    <scope>NUCLEOTIDE SEQUENCE [LARGE SCALE GENOMIC DNA]</scope>
    <source>
        <strain evidence="8">ATCC 29083</strain>
    </source>
</reference>
<dbReference type="PANTHER" id="PTHR43820:SF4">
    <property type="entry name" value="HIGH-AFFINITY BRANCHED-CHAIN AMINO ACID TRANSPORT ATP-BINDING PROTEIN LIVF"/>
    <property type="match status" value="1"/>
</dbReference>
<accession>B5I0L6</accession>
<dbReference type="PROSITE" id="PS00211">
    <property type="entry name" value="ABC_TRANSPORTER_1"/>
    <property type="match status" value="1"/>
</dbReference>
<evidence type="ECO:0000256" key="3">
    <source>
        <dbReference type="ARBA" id="ARBA00022741"/>
    </source>
</evidence>
<keyword evidence="5" id="KW-0029">Amino-acid transport</keyword>
<feature type="region of interest" description="Disordered" evidence="6">
    <location>
        <begin position="1"/>
        <end position="115"/>
    </location>
</feature>
<dbReference type="Proteomes" id="UP000002785">
    <property type="component" value="Chromosome"/>
</dbReference>
<feature type="compositionally biased region" description="Basic and acidic residues" evidence="6">
    <location>
        <begin position="1"/>
        <end position="10"/>
    </location>
</feature>
<dbReference type="eggNOG" id="COG0410">
    <property type="taxonomic scope" value="Bacteria"/>
</dbReference>
<keyword evidence="9" id="KW-1185">Reference proteome</keyword>
<evidence type="ECO:0000313" key="8">
    <source>
        <dbReference type="EMBL" id="EDY58621.1"/>
    </source>
</evidence>
<dbReference type="GO" id="GO:0016887">
    <property type="term" value="F:ATP hydrolysis activity"/>
    <property type="evidence" value="ECO:0007669"/>
    <property type="project" value="InterPro"/>
</dbReference>
<evidence type="ECO:0000256" key="6">
    <source>
        <dbReference type="SAM" id="MobiDB-lite"/>
    </source>
</evidence>
<dbReference type="PANTHER" id="PTHR43820">
    <property type="entry name" value="HIGH-AFFINITY BRANCHED-CHAIN AMINO ACID TRANSPORT ATP-BINDING PROTEIN LIVF"/>
    <property type="match status" value="1"/>
</dbReference>
<dbReference type="InterPro" id="IPR027417">
    <property type="entry name" value="P-loop_NTPase"/>
</dbReference>
<protein>
    <submittedName>
        <fullName evidence="8">Urea ABC transporter, ATP-binding protein UrtE</fullName>
    </submittedName>
</protein>
<feature type="compositionally biased region" description="Basic residues" evidence="6">
    <location>
        <begin position="38"/>
        <end position="51"/>
    </location>
</feature>
<evidence type="ECO:0000256" key="4">
    <source>
        <dbReference type="ARBA" id="ARBA00022840"/>
    </source>
</evidence>
<dbReference type="InterPro" id="IPR003439">
    <property type="entry name" value="ABC_transporter-like_ATP-bd"/>
</dbReference>
<sequence>MQSERPPSERPRRRPPHRHPAPGGTRQSTRRLPERPAPRRTRRRSGHRRGGRPGPRPEVPRGGRHRPPRRRARPRPGRRPRGRRARHDGGPHHRLRPPGPRAGHARRPGDRRMTAKTAVSLRHARVRYGPLEALHGITLTAPGPGLTVLLGRNGSGRTTALRALAGTVPLTDGSVVWDGTDVTRVPAYERARRGLCLVPERQAVFGSLTVRENLELAAPAADLALDAYPQLAPLLPRRAGTLSGGEQRMLALSRALLARARVVLVDEPAQGMSPTVAARTYELLAGLDACVVVAEQRLPPTLHDRTTIVYELRRGSVVFSGEAAELRTGRA</sequence>
<feature type="compositionally biased region" description="Basic residues" evidence="6">
    <location>
        <begin position="11"/>
        <end position="20"/>
    </location>
</feature>
<dbReference type="HOGENOM" id="CLU_839175_0_0_11"/>
<comment type="similarity">
    <text evidence="1">Belongs to the ABC transporter superfamily.</text>
</comment>
<organism evidence="8 9">
    <name type="scientific">Streptomyces sviceus (strain ATCC 29083 / DSM 924 / JCM 4929 / NBRC 13980 / NCIMB 11184 / NRRL 5439 / UC 5370)</name>
    <dbReference type="NCBI Taxonomy" id="463191"/>
    <lineage>
        <taxon>Bacteria</taxon>
        <taxon>Bacillati</taxon>
        <taxon>Actinomycetota</taxon>
        <taxon>Actinomycetes</taxon>
        <taxon>Kitasatosporales</taxon>
        <taxon>Streptomycetaceae</taxon>
        <taxon>Streptomyces</taxon>
    </lineage>
</organism>
<dbReference type="Gene3D" id="3.40.50.300">
    <property type="entry name" value="P-loop containing nucleotide triphosphate hydrolases"/>
    <property type="match status" value="1"/>
</dbReference>
<dbReference type="GO" id="GO:0015807">
    <property type="term" value="P:L-amino acid transport"/>
    <property type="evidence" value="ECO:0007669"/>
    <property type="project" value="TreeGrafter"/>
</dbReference>
<gene>
    <name evidence="8" type="ORF">SSEG_05113</name>
</gene>
<evidence type="ECO:0000259" key="7">
    <source>
        <dbReference type="PROSITE" id="PS50893"/>
    </source>
</evidence>
<proteinExistence type="inferred from homology"/>
<dbReference type="GO" id="GO:0005524">
    <property type="term" value="F:ATP binding"/>
    <property type="evidence" value="ECO:0007669"/>
    <property type="project" value="UniProtKB-KW"/>
</dbReference>
<dbReference type="PROSITE" id="PS50893">
    <property type="entry name" value="ABC_TRANSPORTER_2"/>
    <property type="match status" value="1"/>
</dbReference>
<dbReference type="SUPFAM" id="SSF52540">
    <property type="entry name" value="P-loop containing nucleoside triphosphate hydrolases"/>
    <property type="match status" value="1"/>
</dbReference>
<dbReference type="SMART" id="SM00382">
    <property type="entry name" value="AAA"/>
    <property type="match status" value="1"/>
</dbReference>
<evidence type="ECO:0000256" key="2">
    <source>
        <dbReference type="ARBA" id="ARBA00022448"/>
    </source>
</evidence>
<name>B5I0L6_STRX2</name>
<dbReference type="AlphaFoldDB" id="B5I0L6"/>
<evidence type="ECO:0000256" key="1">
    <source>
        <dbReference type="ARBA" id="ARBA00005417"/>
    </source>
</evidence>
<evidence type="ECO:0000256" key="5">
    <source>
        <dbReference type="ARBA" id="ARBA00022970"/>
    </source>
</evidence>
<dbReference type="EMBL" id="CM000951">
    <property type="protein sequence ID" value="EDY58621.1"/>
    <property type="molecule type" value="Genomic_DNA"/>
</dbReference>
<dbReference type="GO" id="GO:0015658">
    <property type="term" value="F:branched-chain amino acid transmembrane transporter activity"/>
    <property type="evidence" value="ECO:0007669"/>
    <property type="project" value="TreeGrafter"/>
</dbReference>
<dbReference type="Pfam" id="PF00005">
    <property type="entry name" value="ABC_tran"/>
    <property type="match status" value="1"/>
</dbReference>
<keyword evidence="2" id="KW-0813">Transport</keyword>